<dbReference type="SUPFAM" id="SSF81301">
    <property type="entry name" value="Nucleotidyltransferase"/>
    <property type="match status" value="1"/>
</dbReference>
<sequence length="171" mass="18909">MNLASVQQITQRFDTAGITYATGGSGLLYALGLTERVRDWDLTTEAPYEAVAQALGDIDFISLPSGDYPFASSYRLSVEDNDLPVDIIGRYAIHSESGICQLPTWVASTWQSLNMGSPEIWATAYTLMKRDSKAELLFSYITEKGANREIVHSLLDEPLPSTLRSRLQSLL</sequence>
<organism evidence="1 2">
    <name type="scientific">Paenibacillus baimaensis</name>
    <dbReference type="NCBI Taxonomy" id="2982185"/>
    <lineage>
        <taxon>Bacteria</taxon>
        <taxon>Bacillati</taxon>
        <taxon>Bacillota</taxon>
        <taxon>Bacilli</taxon>
        <taxon>Bacillales</taxon>
        <taxon>Paenibacillaceae</taxon>
        <taxon>Paenibacillus</taxon>
    </lineage>
</organism>
<name>A0ABT2UR98_9BACL</name>
<evidence type="ECO:0000313" key="1">
    <source>
        <dbReference type="EMBL" id="MCU6797191.1"/>
    </source>
</evidence>
<reference evidence="1 2" key="1">
    <citation type="submission" date="2022-09" db="EMBL/GenBank/DDBJ databases">
        <authorList>
            <person name="Han X.L."/>
            <person name="Wang Q."/>
            <person name="Lu T."/>
        </authorList>
    </citation>
    <scope>NUCLEOTIDE SEQUENCE [LARGE SCALE GENOMIC DNA]</scope>
    <source>
        <strain evidence="1 2">WQ 127069</strain>
    </source>
</reference>
<proteinExistence type="predicted"/>
<gene>
    <name evidence="1" type="ORF">OB236_34185</name>
</gene>
<accession>A0ABT2UR98</accession>
<comment type="caution">
    <text evidence="1">The sequence shown here is derived from an EMBL/GenBank/DDBJ whole genome shotgun (WGS) entry which is preliminary data.</text>
</comment>
<keyword evidence="2" id="KW-1185">Reference proteome</keyword>
<dbReference type="Gene3D" id="3.30.460.40">
    <property type="match status" value="1"/>
</dbReference>
<dbReference type="Proteomes" id="UP001652445">
    <property type="component" value="Unassembled WGS sequence"/>
</dbReference>
<evidence type="ECO:0000313" key="2">
    <source>
        <dbReference type="Proteomes" id="UP001652445"/>
    </source>
</evidence>
<dbReference type="EMBL" id="JAOQIO010000113">
    <property type="protein sequence ID" value="MCU6797191.1"/>
    <property type="molecule type" value="Genomic_DNA"/>
</dbReference>
<protein>
    <submittedName>
        <fullName evidence="1">Uncharacterized protein</fullName>
    </submittedName>
</protein>
<dbReference type="RefSeq" id="WP_262688009.1">
    <property type="nucleotide sequence ID" value="NZ_JAOQIO010000113.1"/>
</dbReference>
<dbReference type="InterPro" id="IPR043519">
    <property type="entry name" value="NT_sf"/>
</dbReference>